<feature type="compositionally biased region" description="Pro residues" evidence="5">
    <location>
        <begin position="69"/>
        <end position="79"/>
    </location>
</feature>
<name>A0A8J4BLJ0_9CHLO</name>
<feature type="domain" description="Flavoprotein" evidence="6">
    <location>
        <begin position="7"/>
        <end position="215"/>
    </location>
</feature>
<comment type="similarity">
    <text evidence="2">Belongs to the HFCD (homooligomeric flavin containing Cys decarboxylase) superfamily.</text>
</comment>
<evidence type="ECO:0000256" key="2">
    <source>
        <dbReference type="ARBA" id="ARBA00038350"/>
    </source>
</evidence>
<dbReference type="GO" id="GO:0015937">
    <property type="term" value="P:coenzyme A biosynthetic process"/>
    <property type="evidence" value="ECO:0007669"/>
    <property type="project" value="UniProtKB-KW"/>
</dbReference>
<dbReference type="EC" id="4.1.1.36" evidence="4"/>
<comment type="caution">
    <text evidence="7">The sequence shown here is derived from an EMBL/GenBank/DDBJ whole genome shotgun (WGS) entry which is preliminary data.</text>
</comment>
<evidence type="ECO:0000256" key="5">
    <source>
        <dbReference type="SAM" id="MobiDB-lite"/>
    </source>
</evidence>
<organism evidence="7 8">
    <name type="scientific">Volvox africanus</name>
    <dbReference type="NCBI Taxonomy" id="51714"/>
    <lineage>
        <taxon>Eukaryota</taxon>
        <taxon>Viridiplantae</taxon>
        <taxon>Chlorophyta</taxon>
        <taxon>core chlorophytes</taxon>
        <taxon>Chlorophyceae</taxon>
        <taxon>CS clade</taxon>
        <taxon>Chlamydomonadales</taxon>
        <taxon>Volvocaceae</taxon>
        <taxon>Volvox</taxon>
    </lineage>
</organism>
<feature type="compositionally biased region" description="Basic and acidic residues" evidence="5">
    <location>
        <begin position="276"/>
        <end position="286"/>
    </location>
</feature>
<protein>
    <recommendedName>
        <fullName evidence="4">phosphopantothenoylcysteine decarboxylase</fullName>
        <ecNumber evidence="4">4.1.1.36</ecNumber>
    </recommendedName>
</protein>
<dbReference type="GO" id="GO:0004633">
    <property type="term" value="F:phosphopantothenoylcysteine decarboxylase activity"/>
    <property type="evidence" value="ECO:0007669"/>
    <property type="project" value="UniProtKB-EC"/>
</dbReference>
<dbReference type="AlphaFoldDB" id="A0A8J4BLJ0"/>
<evidence type="ECO:0000256" key="3">
    <source>
        <dbReference type="ARBA" id="ARBA00060685"/>
    </source>
</evidence>
<dbReference type="PANTHER" id="PTHR14359:SF6">
    <property type="entry name" value="PHOSPHOPANTOTHENOYLCYSTEINE DECARBOXYLASE"/>
    <property type="match status" value="1"/>
</dbReference>
<feature type="compositionally biased region" description="Low complexity" evidence="5">
    <location>
        <begin position="240"/>
        <end position="275"/>
    </location>
</feature>
<keyword evidence="1" id="KW-0173">Coenzyme A biosynthesis</keyword>
<reference evidence="7" key="1">
    <citation type="journal article" date="2021" name="Proc. Natl. Acad. Sci. U.S.A.">
        <title>Three genomes in the algal genus Volvox reveal the fate of a haploid sex-determining region after a transition to homothallism.</title>
        <authorList>
            <person name="Yamamoto K."/>
            <person name="Hamaji T."/>
            <person name="Kawai-Toyooka H."/>
            <person name="Matsuzaki R."/>
            <person name="Takahashi F."/>
            <person name="Nishimura Y."/>
            <person name="Kawachi M."/>
            <person name="Noguchi H."/>
            <person name="Minakuchi Y."/>
            <person name="Umen J.G."/>
            <person name="Toyoda A."/>
            <person name="Nozaki H."/>
        </authorList>
    </citation>
    <scope>NUCLEOTIDE SEQUENCE</scope>
    <source>
        <strain evidence="7">NIES-3780</strain>
    </source>
</reference>
<comment type="pathway">
    <text evidence="3">Cofactor biosynthesis; coenzyme A biosynthesis; CoA from (R)-pantothenate: step 3/5.</text>
</comment>
<dbReference type="GO" id="GO:0071513">
    <property type="term" value="C:phosphopantothenoylcysteine decarboxylase complex"/>
    <property type="evidence" value="ECO:0007669"/>
    <property type="project" value="TreeGrafter"/>
</dbReference>
<feature type="non-terminal residue" evidence="7">
    <location>
        <position position="1"/>
    </location>
</feature>
<dbReference type="Proteomes" id="UP000747399">
    <property type="component" value="Unassembled WGS sequence"/>
</dbReference>
<proteinExistence type="inferred from homology"/>
<feature type="region of interest" description="Disordered" evidence="5">
    <location>
        <begin position="66"/>
        <end position="92"/>
    </location>
</feature>
<dbReference type="PANTHER" id="PTHR14359">
    <property type="entry name" value="HOMO-OLIGOMERIC FLAVIN CONTAINING CYS DECARBOXYLASE FAMILY"/>
    <property type="match status" value="1"/>
</dbReference>
<dbReference type="SUPFAM" id="SSF52507">
    <property type="entry name" value="Homo-oligomeric flavin-containing Cys decarboxylases, HFCD"/>
    <property type="match status" value="1"/>
</dbReference>
<feature type="region of interest" description="Disordered" evidence="5">
    <location>
        <begin position="231"/>
        <end position="288"/>
    </location>
</feature>
<evidence type="ECO:0000313" key="7">
    <source>
        <dbReference type="EMBL" id="GIL64028.1"/>
    </source>
</evidence>
<dbReference type="Pfam" id="PF02441">
    <property type="entry name" value="Flavoprotein"/>
    <property type="match status" value="1"/>
</dbReference>
<evidence type="ECO:0000259" key="6">
    <source>
        <dbReference type="Pfam" id="PF02441"/>
    </source>
</evidence>
<dbReference type="Gene3D" id="3.40.50.1950">
    <property type="entry name" value="Flavin prenyltransferase-like"/>
    <property type="match status" value="1"/>
</dbReference>
<evidence type="ECO:0000256" key="4">
    <source>
        <dbReference type="ARBA" id="ARBA00066422"/>
    </source>
</evidence>
<accession>A0A8J4BLJ0</accession>
<dbReference type="GO" id="GO:0010181">
    <property type="term" value="F:FMN binding"/>
    <property type="evidence" value="ECO:0007669"/>
    <property type="project" value="TreeGrafter"/>
</dbReference>
<evidence type="ECO:0000313" key="8">
    <source>
        <dbReference type="Proteomes" id="UP000747399"/>
    </source>
</evidence>
<dbReference type="EMBL" id="BNCO01000062">
    <property type="protein sequence ID" value="GIL64028.1"/>
    <property type="molecule type" value="Genomic_DNA"/>
</dbReference>
<feature type="compositionally biased region" description="Basic and acidic residues" evidence="5">
    <location>
        <begin position="81"/>
        <end position="92"/>
    </location>
</feature>
<dbReference type="InterPro" id="IPR036551">
    <property type="entry name" value="Flavin_trans-like"/>
</dbReference>
<gene>
    <name evidence="7" type="ORF">Vafri_18017</name>
</gene>
<dbReference type="InterPro" id="IPR003382">
    <property type="entry name" value="Flavoprotein"/>
</dbReference>
<evidence type="ECO:0000256" key="1">
    <source>
        <dbReference type="ARBA" id="ARBA00022993"/>
    </source>
</evidence>
<keyword evidence="8" id="KW-1185">Reference proteome</keyword>
<sequence>MDGRRPRVLLGSTGSVASIKVAGLCRLLLEIADVKLMVTSSAKNFINEADLPTEVKPVLGHLLSSSSPSPLPASLPSPLPDDSHHPTRTDESEWRQWRAVGDPVLHIELRRWADILVVAPLSANTLAKMANGLADNLLTCVVRAWDFTRPLLVAPAMNTAMWTSPFTSRHLDTLTELGGANVVVVPPVSKRLACGDEGTGAMAAPEDITARCRQVLESLHLLAQIIPAEPLPKSTSHGRQLQQPEQQQPATQPRQDASVPAGAQEESTEAAAEAADLARAKSRDAATGDEAVMVAAAAGG</sequence>